<proteinExistence type="inferred from homology"/>
<gene>
    <name evidence="9" type="ORF">AAG747_15190</name>
</gene>
<dbReference type="Proteomes" id="UP001403385">
    <property type="component" value="Unassembled WGS sequence"/>
</dbReference>
<dbReference type="GO" id="GO:0005886">
    <property type="term" value="C:plasma membrane"/>
    <property type="evidence" value="ECO:0007669"/>
    <property type="project" value="UniProtKB-SubCell"/>
</dbReference>
<dbReference type="InterPro" id="IPR013833">
    <property type="entry name" value="Cyt_c_oxidase_su3_a-hlx"/>
</dbReference>
<comment type="subcellular location">
    <subcellularLocation>
        <location evidence="6">Cell membrane</location>
        <topology evidence="6">Multi-pass membrane protein</topology>
    </subcellularLocation>
    <subcellularLocation>
        <location evidence="1">Membrane</location>
        <topology evidence="1">Multi-pass membrane protein</topology>
    </subcellularLocation>
</comment>
<reference evidence="9 10" key="1">
    <citation type="submission" date="2024-04" db="EMBL/GenBank/DDBJ databases">
        <title>Novel genus in family Flammeovirgaceae.</title>
        <authorList>
            <person name="Nguyen T.H."/>
            <person name="Vuong T.Q."/>
            <person name="Le H."/>
            <person name="Kim S.-G."/>
        </authorList>
    </citation>
    <scope>NUCLEOTIDE SEQUENCE [LARGE SCALE GENOMIC DNA]</scope>
    <source>
        <strain evidence="9 10">JCM 23209</strain>
    </source>
</reference>
<dbReference type="Gene3D" id="1.20.120.80">
    <property type="entry name" value="Cytochrome c oxidase, subunit III, four-helix bundle"/>
    <property type="match status" value="1"/>
</dbReference>
<name>A0AAW9RWJ9_9BACT</name>
<dbReference type="PANTHER" id="PTHR11403:SF10">
    <property type="entry name" value="CYTOCHROME C OXIDASE"/>
    <property type="match status" value="1"/>
</dbReference>
<keyword evidence="10" id="KW-1185">Reference proteome</keyword>
<evidence type="ECO:0000256" key="7">
    <source>
        <dbReference type="SAM" id="Phobius"/>
    </source>
</evidence>
<dbReference type="GO" id="GO:0004129">
    <property type="term" value="F:cytochrome-c oxidase activity"/>
    <property type="evidence" value="ECO:0007669"/>
    <property type="project" value="InterPro"/>
</dbReference>
<dbReference type="AlphaFoldDB" id="A0AAW9RWJ9"/>
<dbReference type="PROSITE" id="PS50253">
    <property type="entry name" value="COX3"/>
    <property type="match status" value="1"/>
</dbReference>
<evidence type="ECO:0000313" key="10">
    <source>
        <dbReference type="Proteomes" id="UP001403385"/>
    </source>
</evidence>
<evidence type="ECO:0000256" key="3">
    <source>
        <dbReference type="ARBA" id="ARBA00022692"/>
    </source>
</evidence>
<feature type="transmembrane region" description="Helical" evidence="7">
    <location>
        <begin position="64"/>
        <end position="85"/>
    </location>
</feature>
<keyword evidence="5 7" id="KW-0472">Membrane</keyword>
<protein>
    <submittedName>
        <fullName evidence="9">Cytochrome c oxidase subunit 3</fullName>
    </submittedName>
</protein>
<evidence type="ECO:0000313" key="9">
    <source>
        <dbReference type="EMBL" id="MEN7549267.1"/>
    </source>
</evidence>
<dbReference type="InterPro" id="IPR024791">
    <property type="entry name" value="Cyt_c/ubiquinol_Oxase_su3"/>
</dbReference>
<dbReference type="GO" id="GO:0019646">
    <property type="term" value="P:aerobic electron transport chain"/>
    <property type="evidence" value="ECO:0007669"/>
    <property type="project" value="InterPro"/>
</dbReference>
<keyword evidence="3 6" id="KW-0812">Transmembrane</keyword>
<comment type="caution">
    <text evidence="9">The sequence shown here is derived from an EMBL/GenBank/DDBJ whole genome shotgun (WGS) entry which is preliminary data.</text>
</comment>
<accession>A0AAW9RWJ9</accession>
<feature type="transmembrane region" description="Helical" evidence="7">
    <location>
        <begin position="92"/>
        <end position="115"/>
    </location>
</feature>
<dbReference type="Pfam" id="PF00510">
    <property type="entry name" value="COX3"/>
    <property type="match status" value="1"/>
</dbReference>
<sequence>MSNSMAKQFDNSMMKEGTRRMHPKKFGLWLFMASVVMMFGGFTSAYIVRQAEGNWLIFELPTLFYYSTVVILLSSITMHIALHYAKQDKLDLLKIFITVTSLLGVAFLILQVQGWKELMAVDINFGGENANPSGSFLYVLTGVHGAHILSGLIVLAFTLIAVFQYKVHSKRLTRIQMCATYWHFLDFLWIYLFIFLLLNR</sequence>
<dbReference type="PANTHER" id="PTHR11403">
    <property type="entry name" value="CYTOCHROME C OXIDASE SUBUNIT III"/>
    <property type="match status" value="1"/>
</dbReference>
<dbReference type="InterPro" id="IPR000298">
    <property type="entry name" value="Cyt_c_oxidase-like_su3"/>
</dbReference>
<evidence type="ECO:0000256" key="4">
    <source>
        <dbReference type="ARBA" id="ARBA00022989"/>
    </source>
</evidence>
<dbReference type="RefSeq" id="WP_346822043.1">
    <property type="nucleotide sequence ID" value="NZ_JBDKWZ010000008.1"/>
</dbReference>
<evidence type="ECO:0000259" key="8">
    <source>
        <dbReference type="PROSITE" id="PS50253"/>
    </source>
</evidence>
<keyword evidence="4 7" id="KW-1133">Transmembrane helix</keyword>
<organism evidence="9 10">
    <name type="scientific">Rapidithrix thailandica</name>
    <dbReference type="NCBI Taxonomy" id="413964"/>
    <lineage>
        <taxon>Bacteria</taxon>
        <taxon>Pseudomonadati</taxon>
        <taxon>Bacteroidota</taxon>
        <taxon>Cytophagia</taxon>
        <taxon>Cytophagales</taxon>
        <taxon>Flammeovirgaceae</taxon>
        <taxon>Rapidithrix</taxon>
    </lineage>
</organism>
<evidence type="ECO:0000256" key="2">
    <source>
        <dbReference type="ARBA" id="ARBA00010581"/>
    </source>
</evidence>
<evidence type="ECO:0000256" key="1">
    <source>
        <dbReference type="ARBA" id="ARBA00004141"/>
    </source>
</evidence>
<feature type="domain" description="Heme-copper oxidase subunit III family profile" evidence="8">
    <location>
        <begin position="25"/>
        <end position="200"/>
    </location>
</feature>
<evidence type="ECO:0000256" key="6">
    <source>
        <dbReference type="RuleBase" id="RU003376"/>
    </source>
</evidence>
<feature type="transmembrane region" description="Helical" evidence="7">
    <location>
        <begin position="175"/>
        <end position="198"/>
    </location>
</feature>
<dbReference type="InterPro" id="IPR035973">
    <property type="entry name" value="Cyt_c_oxidase_su3-like_sf"/>
</dbReference>
<dbReference type="SUPFAM" id="SSF81452">
    <property type="entry name" value="Cytochrome c oxidase subunit III-like"/>
    <property type="match status" value="1"/>
</dbReference>
<feature type="transmembrane region" description="Helical" evidence="7">
    <location>
        <begin position="135"/>
        <end position="163"/>
    </location>
</feature>
<dbReference type="EMBL" id="JBDKWZ010000008">
    <property type="protein sequence ID" value="MEN7549267.1"/>
    <property type="molecule type" value="Genomic_DNA"/>
</dbReference>
<comment type="similarity">
    <text evidence="2 6">Belongs to the cytochrome c oxidase subunit 3 family.</text>
</comment>
<evidence type="ECO:0000256" key="5">
    <source>
        <dbReference type="ARBA" id="ARBA00023136"/>
    </source>
</evidence>